<keyword evidence="1" id="KW-0732">Signal</keyword>
<dbReference type="InterPro" id="IPR000601">
    <property type="entry name" value="PKD_dom"/>
</dbReference>
<dbReference type="Proteomes" id="UP000198598">
    <property type="component" value="Unassembled WGS sequence"/>
</dbReference>
<feature type="domain" description="PKD" evidence="2">
    <location>
        <begin position="718"/>
        <end position="762"/>
    </location>
</feature>
<feature type="domain" description="PKD" evidence="2">
    <location>
        <begin position="235"/>
        <end position="292"/>
    </location>
</feature>
<dbReference type="InterPro" id="IPR026341">
    <property type="entry name" value="T9SS_type_B"/>
</dbReference>
<dbReference type="AlphaFoldDB" id="A0A1I2GGZ3"/>
<feature type="domain" description="PKD" evidence="2">
    <location>
        <begin position="150"/>
        <end position="203"/>
    </location>
</feature>
<dbReference type="SMART" id="SM00089">
    <property type="entry name" value="PKD"/>
    <property type="match status" value="6"/>
</dbReference>
<feature type="domain" description="PKD" evidence="2">
    <location>
        <begin position="614"/>
        <end position="697"/>
    </location>
</feature>
<dbReference type="OrthoDB" id="7794186at2"/>
<dbReference type="STRING" id="662367.SAMN05216167_1322"/>
<accession>A0A1I2GGZ3</accession>
<dbReference type="Pfam" id="PF00801">
    <property type="entry name" value="PKD"/>
    <property type="match status" value="1"/>
</dbReference>
<dbReference type="EMBL" id="FOLQ01000032">
    <property type="protein sequence ID" value="SFF16117.1"/>
    <property type="molecule type" value="Genomic_DNA"/>
</dbReference>
<sequence>MNVLTRRAIWVTSLFFLAITLHAQNVTVSACSGGLERCITEADSLYEMCFEIKPGPCAFTSFEFDWDDGTVEKINKPGPLLIKHVYDLRTFTKRCEAGGIKRFRFGITTNCPNNDNNGGYLIFKIKPRPQFLADVCEGRPATLQNNTCPSTTDVTWLWDFGDGSTATVASPSKTFSATATSYNVKLTATNSCGSVTTEQRVPVKKIPGAKYQFSGYSVNPVNVTDTVVCLSNGGTLTMDATISLDATSYSWQVSPSTYRFINGTSATSPKPQIQFSRSGTYIVTLTARNTCGTSQPMVCTHKVVDLPSPQLTSQPDTCQAFNYVVKAPIAGAVYTLNGSVFSPNLPQPLAVSSAPYIVAVTLNNTCGNQTVRDTFLVAPAAPVRITSPARPTILCVNGSPLLLTADGAGGTWSGTNNAEINRQGGRDFFNPRAPGRFKLMYQRGTGACAVMDTVTVEVQGIQPTVQSVNVCSGQATVTLEGSPAGGQWTTTDCVNCLAGNILTLTGLRATQLRVNYTVATSGGCSASATATVLIGQPNASFSVSSGCSSTAIKMVNTSIGSTSFQWLVNNNPVSTDREPSLQLPAGLVRITLISSAGSCSSTVTQEVTITAPPVNGSFTTSVSSGCSPLSVSFSMSGNAQPGVTYNWDFGNSITSTAFQPGQQTYVNQGRQPQSFTVTFGGSNACGSIPKTTQIITVLPRARAELGVDSTIVRCPPTTITFTNRSSGYTGNVTWDFGDNSPPVSSTAAVMRHTYLSPPTKQVYTVRLTVASDCGPDSDSTQITVFPSEITPGFTISKNPICPGDKVTFTDASTPVASLVKWEIDGHLLEGKTVSYDQFNRSETSYKIKMTAYPECGGFASREQFITTGPIPTGDFKVPVLNCVSQPVALTNTSDTRLRFQWNFGDGTSIDSTFYSPMHTYTTNGQTYLIKMTIVGFPIACTNVVTHPIEIRVGSQSAFSVANNGVVCSDTLVWLQDQSQHASEWKWYANDKLISTSQNPQIKLTQGHYDIKLWTSNNGTCADSLIKQNALLVDTCTVYVANVFTPNADNVSDRFNMYGHNLIKIHEMHIYDRWGVLVYEAANLQPNLQTEGWDGSYNGQRLPADNYVYEAQVEFIGGSIRHQRGIFTLLR</sequence>
<feature type="signal peptide" evidence="1">
    <location>
        <begin position="1"/>
        <end position="23"/>
    </location>
</feature>
<dbReference type="PROSITE" id="PS50093">
    <property type="entry name" value="PKD"/>
    <property type="match status" value="5"/>
</dbReference>
<dbReference type="SUPFAM" id="SSF49299">
    <property type="entry name" value="PKD domain"/>
    <property type="match status" value="5"/>
</dbReference>
<proteinExistence type="predicted"/>
<organism evidence="3 4">
    <name type="scientific">Spirosoma endophyticum</name>
    <dbReference type="NCBI Taxonomy" id="662367"/>
    <lineage>
        <taxon>Bacteria</taxon>
        <taxon>Pseudomonadati</taxon>
        <taxon>Bacteroidota</taxon>
        <taxon>Cytophagia</taxon>
        <taxon>Cytophagales</taxon>
        <taxon>Cytophagaceae</taxon>
        <taxon>Spirosoma</taxon>
    </lineage>
</organism>
<dbReference type="NCBIfam" id="TIGR04131">
    <property type="entry name" value="Bac_Flav_CTERM"/>
    <property type="match status" value="1"/>
</dbReference>
<dbReference type="InterPro" id="IPR022409">
    <property type="entry name" value="PKD/Chitinase_dom"/>
</dbReference>
<reference evidence="3 4" key="1">
    <citation type="submission" date="2016-10" db="EMBL/GenBank/DDBJ databases">
        <authorList>
            <person name="de Groot N.N."/>
        </authorList>
    </citation>
    <scope>NUCLEOTIDE SEQUENCE [LARGE SCALE GENOMIC DNA]</scope>
    <source>
        <strain evidence="3 4">DSM 26130</strain>
    </source>
</reference>
<evidence type="ECO:0000256" key="1">
    <source>
        <dbReference type="SAM" id="SignalP"/>
    </source>
</evidence>
<dbReference type="CDD" id="cd00146">
    <property type="entry name" value="PKD"/>
    <property type="match status" value="3"/>
</dbReference>
<evidence type="ECO:0000313" key="4">
    <source>
        <dbReference type="Proteomes" id="UP000198598"/>
    </source>
</evidence>
<feature type="chain" id="PRO_5011670018" evidence="1">
    <location>
        <begin position="24"/>
        <end position="1130"/>
    </location>
</feature>
<dbReference type="Gene3D" id="2.60.40.10">
    <property type="entry name" value="Immunoglobulins"/>
    <property type="match status" value="7"/>
</dbReference>
<name>A0A1I2GGZ3_9BACT</name>
<dbReference type="InterPro" id="IPR013783">
    <property type="entry name" value="Ig-like_fold"/>
</dbReference>
<keyword evidence="4" id="KW-1185">Reference proteome</keyword>
<gene>
    <name evidence="3" type="ORF">SAMN05216167_1322</name>
</gene>
<dbReference type="Pfam" id="PF18911">
    <property type="entry name" value="PKD_4"/>
    <property type="match status" value="2"/>
</dbReference>
<protein>
    <submittedName>
        <fullName evidence="3">Gliding motility-associated C-terminal domain-containing protein</fullName>
    </submittedName>
</protein>
<dbReference type="RefSeq" id="WP_093834321.1">
    <property type="nucleotide sequence ID" value="NZ_FOLQ01000032.1"/>
</dbReference>
<dbReference type="PROSITE" id="PS51257">
    <property type="entry name" value="PROKAR_LIPOPROTEIN"/>
    <property type="match status" value="1"/>
</dbReference>
<dbReference type="Pfam" id="PF13585">
    <property type="entry name" value="CHU_C"/>
    <property type="match status" value="1"/>
</dbReference>
<evidence type="ECO:0000259" key="2">
    <source>
        <dbReference type="PROSITE" id="PS50093"/>
    </source>
</evidence>
<feature type="domain" description="PKD" evidence="2">
    <location>
        <begin position="890"/>
        <end position="924"/>
    </location>
</feature>
<evidence type="ECO:0000313" key="3">
    <source>
        <dbReference type="EMBL" id="SFF16117.1"/>
    </source>
</evidence>
<dbReference type="InterPro" id="IPR035986">
    <property type="entry name" value="PKD_dom_sf"/>
</dbReference>